<reference evidence="2" key="1">
    <citation type="submission" date="2021-02" db="EMBL/GenBank/DDBJ databases">
        <authorList>
            <person name="Nowell W R."/>
        </authorList>
    </citation>
    <scope>NUCLEOTIDE SEQUENCE</scope>
</reference>
<comment type="caution">
    <text evidence="2">The sequence shown here is derived from an EMBL/GenBank/DDBJ whole genome shotgun (WGS) entry which is preliminary data.</text>
</comment>
<accession>A0A8S2YP08</accession>
<dbReference type="EMBL" id="CAJOBC010120575">
    <property type="protein sequence ID" value="CAF4572350.1"/>
    <property type="molecule type" value="Genomic_DNA"/>
</dbReference>
<dbReference type="OrthoDB" id="10034958at2759"/>
<dbReference type="Pfam" id="PF03732">
    <property type="entry name" value="Retrotrans_gag"/>
    <property type="match status" value="1"/>
</dbReference>
<evidence type="ECO:0000313" key="2">
    <source>
        <dbReference type="EMBL" id="CAF4572350.1"/>
    </source>
</evidence>
<evidence type="ECO:0000313" key="3">
    <source>
        <dbReference type="Proteomes" id="UP000681722"/>
    </source>
</evidence>
<sequence>MLVNYQVTKISNVANMLPFLLKGQAFEWWKLQNKNLVDWTSFKKELIQKFPPPLEQANEDLIRQQRKQGVDEPILDYYYAMMHLCDKYDVNMSSKDKANKLIDGLKMTLYEQVIEENIRMILTPAELLTRLQQMEYAQIAIDTRRNQLQYDGSINDMVAPMPFHSSRRQNNNNASSYSKFLFVTTDI</sequence>
<name>A0A8S2YP08_9BILA</name>
<gene>
    <name evidence="2" type="ORF">SRO942_LOCUS47815</name>
</gene>
<evidence type="ECO:0000259" key="1">
    <source>
        <dbReference type="Pfam" id="PF03732"/>
    </source>
</evidence>
<protein>
    <recommendedName>
        <fullName evidence="1">Retrotransposon gag domain-containing protein</fullName>
    </recommendedName>
</protein>
<dbReference type="InterPro" id="IPR005162">
    <property type="entry name" value="Retrotrans_gag_dom"/>
</dbReference>
<proteinExistence type="predicted"/>
<dbReference type="Proteomes" id="UP000681722">
    <property type="component" value="Unassembled WGS sequence"/>
</dbReference>
<organism evidence="2 3">
    <name type="scientific">Didymodactylos carnosus</name>
    <dbReference type="NCBI Taxonomy" id="1234261"/>
    <lineage>
        <taxon>Eukaryota</taxon>
        <taxon>Metazoa</taxon>
        <taxon>Spiralia</taxon>
        <taxon>Gnathifera</taxon>
        <taxon>Rotifera</taxon>
        <taxon>Eurotatoria</taxon>
        <taxon>Bdelloidea</taxon>
        <taxon>Philodinida</taxon>
        <taxon>Philodinidae</taxon>
        <taxon>Didymodactylos</taxon>
    </lineage>
</organism>
<dbReference type="AlphaFoldDB" id="A0A8S2YP08"/>
<feature type="domain" description="Retrotransposon gag" evidence="1">
    <location>
        <begin position="16"/>
        <end position="106"/>
    </location>
</feature>